<dbReference type="InterPro" id="IPR036913">
    <property type="entry name" value="YegP-like_sf"/>
</dbReference>
<dbReference type="AlphaFoldDB" id="A0A1G7G650"/>
<dbReference type="SUPFAM" id="SSF160113">
    <property type="entry name" value="YegP-like"/>
    <property type="match status" value="2"/>
</dbReference>
<dbReference type="Gene3D" id="2.30.29.80">
    <property type="match status" value="1"/>
</dbReference>
<dbReference type="STRING" id="659014.SAMN04487996_107139"/>
<sequence length="111" mass="12223">MAKFVVKTRKDGEFQFDLKASNGQVILTSEGYSAKASCMNGIESVRKNSQEDSRYERIEASTGRWRFNLKASNGQVIGVSEAYESKAGMENGIESVKKNGQTQDVEDSTVS</sequence>
<proteinExistence type="predicted"/>
<dbReference type="OrthoDB" id="9802792at2"/>
<feature type="domain" description="DUF1508" evidence="1">
    <location>
        <begin position="61"/>
        <end position="107"/>
    </location>
</feature>
<dbReference type="PANTHER" id="PTHR40606:SF1">
    <property type="entry name" value="UPF0339 PROTEIN YEGP"/>
    <property type="match status" value="1"/>
</dbReference>
<dbReference type="Proteomes" id="UP000198748">
    <property type="component" value="Unassembled WGS sequence"/>
</dbReference>
<dbReference type="RefSeq" id="WP_090150214.1">
    <property type="nucleotide sequence ID" value="NZ_FNAN01000007.1"/>
</dbReference>
<evidence type="ECO:0000259" key="1">
    <source>
        <dbReference type="Pfam" id="PF07411"/>
    </source>
</evidence>
<accession>A0A1G7G650</accession>
<organism evidence="2 3">
    <name type="scientific">Dyadobacter soli</name>
    <dbReference type="NCBI Taxonomy" id="659014"/>
    <lineage>
        <taxon>Bacteria</taxon>
        <taxon>Pseudomonadati</taxon>
        <taxon>Bacteroidota</taxon>
        <taxon>Cytophagia</taxon>
        <taxon>Cytophagales</taxon>
        <taxon>Spirosomataceae</taxon>
        <taxon>Dyadobacter</taxon>
    </lineage>
</organism>
<feature type="domain" description="DUF1508" evidence="1">
    <location>
        <begin position="10"/>
        <end position="56"/>
    </location>
</feature>
<protein>
    <recommendedName>
        <fullName evidence="1">DUF1508 domain-containing protein</fullName>
    </recommendedName>
</protein>
<dbReference type="InterPro" id="IPR051141">
    <property type="entry name" value="UPF0339_domain"/>
</dbReference>
<dbReference type="InterPro" id="IPR010879">
    <property type="entry name" value="DUF1508"/>
</dbReference>
<keyword evidence="3" id="KW-1185">Reference proteome</keyword>
<dbReference type="Pfam" id="PF07411">
    <property type="entry name" value="DUF1508"/>
    <property type="match status" value="2"/>
</dbReference>
<dbReference type="PANTHER" id="PTHR40606">
    <property type="match status" value="1"/>
</dbReference>
<name>A0A1G7G650_9BACT</name>
<gene>
    <name evidence="2" type="ORF">SAMN04487996_107139</name>
</gene>
<dbReference type="EMBL" id="FNAN01000007">
    <property type="protein sequence ID" value="SDE83616.1"/>
    <property type="molecule type" value="Genomic_DNA"/>
</dbReference>
<reference evidence="3" key="1">
    <citation type="submission" date="2016-10" db="EMBL/GenBank/DDBJ databases">
        <authorList>
            <person name="Varghese N."/>
            <person name="Submissions S."/>
        </authorList>
    </citation>
    <scope>NUCLEOTIDE SEQUENCE [LARGE SCALE GENOMIC DNA]</scope>
    <source>
        <strain evidence="3">DSM 25329</strain>
    </source>
</reference>
<evidence type="ECO:0000313" key="2">
    <source>
        <dbReference type="EMBL" id="SDE83616.1"/>
    </source>
</evidence>
<evidence type="ECO:0000313" key="3">
    <source>
        <dbReference type="Proteomes" id="UP000198748"/>
    </source>
</evidence>